<dbReference type="Pfam" id="PF00933">
    <property type="entry name" value="Glyco_hydro_3"/>
    <property type="match status" value="1"/>
</dbReference>
<dbReference type="InterPro" id="IPR050226">
    <property type="entry name" value="NagZ_Beta-hexosaminidase"/>
</dbReference>
<evidence type="ECO:0000256" key="2">
    <source>
        <dbReference type="ARBA" id="ARBA00022490"/>
    </source>
</evidence>
<evidence type="ECO:0000256" key="5">
    <source>
        <dbReference type="ARBA" id="ARBA00022960"/>
    </source>
</evidence>
<dbReference type="PANTHER" id="PTHR30480">
    <property type="entry name" value="BETA-HEXOSAMINIDASE-RELATED"/>
    <property type="match status" value="1"/>
</dbReference>
<evidence type="ECO:0000256" key="7">
    <source>
        <dbReference type="ARBA" id="ARBA00023295"/>
    </source>
</evidence>
<feature type="active site" description="Nucleophile" evidence="10">
    <location>
        <position position="263"/>
    </location>
</feature>
<dbReference type="RefSeq" id="WP_201246553.1">
    <property type="nucleotide sequence ID" value="NZ_NHSF01000068.1"/>
</dbReference>
<name>A0AAJ0UHR8_HALSE</name>
<dbReference type="InterPro" id="IPR036962">
    <property type="entry name" value="Glyco_hydro_3_N_sf"/>
</dbReference>
<feature type="site" description="Important for catalytic activity" evidence="10">
    <location>
        <position position="190"/>
    </location>
</feature>
<dbReference type="GO" id="GO:0071555">
    <property type="term" value="P:cell wall organization"/>
    <property type="evidence" value="ECO:0007669"/>
    <property type="project" value="UniProtKB-KW"/>
</dbReference>
<gene>
    <name evidence="10" type="primary">nagZ</name>
    <name evidence="12" type="ORF">CCR82_14455</name>
</gene>
<reference evidence="12" key="1">
    <citation type="submission" date="2017-05" db="EMBL/GenBank/DDBJ databases">
        <authorList>
            <person name="Imhoff J.F."/>
            <person name="Rahn T."/>
            <person name="Kuenzel S."/>
            <person name="Neulinger S.C."/>
        </authorList>
    </citation>
    <scope>NUCLEOTIDE SEQUENCE</scope>
    <source>
        <strain evidence="12">DSM 4395</strain>
    </source>
</reference>
<accession>A0AAJ0UHR8</accession>
<protein>
    <recommendedName>
        <fullName evidence="10">Beta-hexosaminidase</fullName>
        <ecNumber evidence="10">3.2.1.52</ecNumber>
    </recommendedName>
    <alternativeName>
        <fullName evidence="10">Beta-N-acetylhexosaminidase</fullName>
    </alternativeName>
    <alternativeName>
        <fullName evidence="10">N-acetyl-beta-glucosaminidase</fullName>
    </alternativeName>
</protein>
<feature type="domain" description="Glycoside hydrolase family 3 N-terminal" evidence="11">
    <location>
        <begin position="25"/>
        <end position="309"/>
    </location>
</feature>
<dbReference type="EC" id="3.2.1.52" evidence="10"/>
<keyword evidence="3 10" id="KW-0132">Cell division</keyword>
<evidence type="ECO:0000256" key="8">
    <source>
        <dbReference type="ARBA" id="ARBA00023306"/>
    </source>
</evidence>
<dbReference type="GO" id="GO:0008360">
    <property type="term" value="P:regulation of cell shape"/>
    <property type="evidence" value="ECO:0007669"/>
    <property type="project" value="UniProtKB-KW"/>
</dbReference>
<dbReference type="GO" id="GO:0051301">
    <property type="term" value="P:cell division"/>
    <property type="evidence" value="ECO:0007669"/>
    <property type="project" value="UniProtKB-KW"/>
</dbReference>
<proteinExistence type="inferred from homology"/>
<organism evidence="12 13">
    <name type="scientific">Halochromatium salexigens</name>
    <name type="common">Chromatium salexigens</name>
    <dbReference type="NCBI Taxonomy" id="49447"/>
    <lineage>
        <taxon>Bacteria</taxon>
        <taxon>Pseudomonadati</taxon>
        <taxon>Pseudomonadota</taxon>
        <taxon>Gammaproteobacteria</taxon>
        <taxon>Chromatiales</taxon>
        <taxon>Chromatiaceae</taxon>
        <taxon>Halochromatium</taxon>
    </lineage>
</organism>
<keyword evidence="6 10" id="KW-0573">Peptidoglycan synthesis</keyword>
<dbReference type="InterPro" id="IPR001764">
    <property type="entry name" value="Glyco_hydro_3_N"/>
</dbReference>
<comment type="catalytic activity">
    <reaction evidence="1 10">
        <text>Hydrolysis of terminal non-reducing N-acetyl-D-hexosamine residues in N-acetyl-beta-D-hexosaminides.</text>
        <dbReference type="EC" id="3.2.1.52"/>
    </reaction>
</comment>
<evidence type="ECO:0000256" key="9">
    <source>
        <dbReference type="ARBA" id="ARBA00023316"/>
    </source>
</evidence>
<evidence type="ECO:0000259" key="11">
    <source>
        <dbReference type="Pfam" id="PF00933"/>
    </source>
</evidence>
<evidence type="ECO:0000313" key="12">
    <source>
        <dbReference type="EMBL" id="MBK5931689.1"/>
    </source>
</evidence>
<evidence type="ECO:0000256" key="3">
    <source>
        <dbReference type="ARBA" id="ARBA00022618"/>
    </source>
</evidence>
<feature type="binding site" evidence="10">
    <location>
        <position position="83"/>
    </location>
    <ligand>
        <name>substrate</name>
    </ligand>
</feature>
<dbReference type="GO" id="GO:0005737">
    <property type="term" value="C:cytoplasm"/>
    <property type="evidence" value="ECO:0007669"/>
    <property type="project" value="UniProtKB-SubCell"/>
</dbReference>
<keyword evidence="13" id="KW-1185">Reference proteome</keyword>
<dbReference type="InterPro" id="IPR017853">
    <property type="entry name" value="GH"/>
</dbReference>
<comment type="subcellular location">
    <subcellularLocation>
        <location evidence="10">Cytoplasm</location>
    </subcellularLocation>
</comment>
<feature type="binding site" evidence="10">
    <location>
        <begin position="179"/>
        <end position="180"/>
    </location>
    <ligand>
        <name>substrate</name>
    </ligand>
</feature>
<keyword evidence="8 10" id="KW-0131">Cell cycle</keyword>
<dbReference type="GO" id="GO:0009252">
    <property type="term" value="P:peptidoglycan biosynthetic process"/>
    <property type="evidence" value="ECO:0007669"/>
    <property type="project" value="UniProtKB-KW"/>
</dbReference>
<dbReference type="GO" id="GO:0005975">
    <property type="term" value="P:carbohydrate metabolic process"/>
    <property type="evidence" value="ECO:0007669"/>
    <property type="project" value="InterPro"/>
</dbReference>
<keyword evidence="4 10" id="KW-0378">Hydrolase</keyword>
<evidence type="ECO:0000256" key="10">
    <source>
        <dbReference type="HAMAP-Rule" id="MF_00364"/>
    </source>
</evidence>
<dbReference type="GO" id="GO:0009254">
    <property type="term" value="P:peptidoglycan turnover"/>
    <property type="evidence" value="ECO:0007669"/>
    <property type="project" value="UniProtKB-UniRule"/>
</dbReference>
<comment type="function">
    <text evidence="10">Plays a role in peptidoglycan recycling by cleaving the terminal beta-1,4-linked N-acetylglucosamine (GlcNAc) from peptide-linked peptidoglycan fragments, giving rise to free GlcNAc, anhydro-N-acetylmuramic acid and anhydro-N-acetylmuramic acid-linked peptides.</text>
</comment>
<dbReference type="InterPro" id="IPR022956">
    <property type="entry name" value="Beta_hexosaminidase_bac"/>
</dbReference>
<comment type="similarity">
    <text evidence="10">Belongs to the glycosyl hydrolase 3 family. NagZ subfamily.</text>
</comment>
<sequence>MRAHADRRPGQRPLGPVMLDLGGTELDAEERELLRHPAVSGVILFQRNFTAPAQLTALTQSIRALDERRLLIAVDQEGGRVQRFREGLTRLPAAARCGKLYEHDARAGLDAARAVGWLMAIELRQLGVDFSFAPVLDVEQGLSRVIGDRAFATTPEAVATLATAWLDGVHAAGMAGCGKHFPGHGGVVADSHLELPEDQRPLSALEPCDLLPFRRLMAQGLEAVMPAHVRYPAIAPEPAGFSTFWLRELLRDRLRFEGAIISDDLNMAAADAAGSPAARALAALQAGCDLVLICNNREAAVAVLDAVADWRLPASAARLERLRGRSLIDPTRHDRRQAALEAIARLQALD</sequence>
<feature type="binding site" evidence="10">
    <location>
        <position position="149"/>
    </location>
    <ligand>
        <name>substrate</name>
    </ligand>
</feature>
<dbReference type="AlphaFoldDB" id="A0AAJ0UHR8"/>
<comment type="pathway">
    <text evidence="10">Cell wall biogenesis; peptidoglycan recycling.</text>
</comment>
<keyword evidence="7 10" id="KW-0326">Glycosidase</keyword>
<dbReference type="Proteomes" id="UP001296967">
    <property type="component" value="Unassembled WGS sequence"/>
</dbReference>
<evidence type="ECO:0000313" key="13">
    <source>
        <dbReference type="Proteomes" id="UP001296967"/>
    </source>
</evidence>
<feature type="active site" description="Proton donor/acceptor" evidence="10">
    <location>
        <position position="192"/>
    </location>
</feature>
<keyword evidence="9 10" id="KW-0961">Cell wall biogenesis/degradation</keyword>
<dbReference type="GO" id="GO:0004563">
    <property type="term" value="F:beta-N-acetylhexosaminidase activity"/>
    <property type="evidence" value="ECO:0007669"/>
    <property type="project" value="UniProtKB-UniRule"/>
</dbReference>
<comment type="caution">
    <text evidence="12">The sequence shown here is derived from an EMBL/GenBank/DDBJ whole genome shotgun (WGS) entry which is preliminary data.</text>
</comment>
<dbReference type="EMBL" id="NHSF01000068">
    <property type="protein sequence ID" value="MBK5931689.1"/>
    <property type="molecule type" value="Genomic_DNA"/>
</dbReference>
<dbReference type="NCBIfam" id="NF003740">
    <property type="entry name" value="PRK05337.1"/>
    <property type="match status" value="1"/>
</dbReference>
<keyword evidence="2 10" id="KW-0963">Cytoplasm</keyword>
<evidence type="ECO:0000256" key="1">
    <source>
        <dbReference type="ARBA" id="ARBA00001231"/>
    </source>
</evidence>
<dbReference type="Gene3D" id="3.20.20.300">
    <property type="entry name" value="Glycoside hydrolase, family 3, N-terminal domain"/>
    <property type="match status" value="1"/>
</dbReference>
<feature type="binding site" evidence="10">
    <location>
        <position position="75"/>
    </location>
    <ligand>
        <name>substrate</name>
    </ligand>
</feature>
<dbReference type="PANTHER" id="PTHR30480:SF13">
    <property type="entry name" value="BETA-HEXOSAMINIDASE"/>
    <property type="match status" value="1"/>
</dbReference>
<dbReference type="SUPFAM" id="SSF51445">
    <property type="entry name" value="(Trans)glycosidases"/>
    <property type="match status" value="1"/>
</dbReference>
<dbReference type="HAMAP" id="MF_00364">
    <property type="entry name" value="NagZ"/>
    <property type="match status" value="1"/>
</dbReference>
<keyword evidence="5 10" id="KW-0133">Cell shape</keyword>
<reference evidence="12" key="2">
    <citation type="journal article" date="2020" name="Microorganisms">
        <title>Osmotic Adaptation and Compatible Solute Biosynthesis of Phototrophic Bacteria as Revealed from Genome Analyses.</title>
        <authorList>
            <person name="Imhoff J.F."/>
            <person name="Rahn T."/>
            <person name="Kunzel S."/>
            <person name="Keller A."/>
            <person name="Neulinger S.C."/>
        </authorList>
    </citation>
    <scope>NUCLEOTIDE SEQUENCE</scope>
    <source>
        <strain evidence="12">DSM 4395</strain>
    </source>
</reference>
<evidence type="ECO:0000256" key="4">
    <source>
        <dbReference type="ARBA" id="ARBA00022801"/>
    </source>
</evidence>
<evidence type="ECO:0000256" key="6">
    <source>
        <dbReference type="ARBA" id="ARBA00022984"/>
    </source>
</evidence>